<proteinExistence type="predicted"/>
<gene>
    <name evidence="2" type="ORF">KC19_10G164300</name>
</gene>
<feature type="compositionally biased region" description="Polar residues" evidence="1">
    <location>
        <begin position="74"/>
        <end position="84"/>
    </location>
</feature>
<evidence type="ECO:0000256" key="1">
    <source>
        <dbReference type="SAM" id="MobiDB-lite"/>
    </source>
</evidence>
<evidence type="ECO:0000313" key="2">
    <source>
        <dbReference type="EMBL" id="KAG0560229.1"/>
    </source>
</evidence>
<dbReference type="AlphaFoldDB" id="A0A8T0GPM7"/>
<sequence length="84" mass="9366">MGAVSNWTSSCNISPIFSPGDLLCTGLRNFRLGKRARRYINAELDSTSLTFCVKNTPTTESTTEPFQREKLRSPVSSSHFTPDH</sequence>
<keyword evidence="3" id="KW-1185">Reference proteome</keyword>
<feature type="region of interest" description="Disordered" evidence="1">
    <location>
        <begin position="56"/>
        <end position="84"/>
    </location>
</feature>
<comment type="caution">
    <text evidence="2">The sequence shown here is derived from an EMBL/GenBank/DDBJ whole genome shotgun (WGS) entry which is preliminary data.</text>
</comment>
<protein>
    <submittedName>
        <fullName evidence="2">Uncharacterized protein</fullName>
    </submittedName>
</protein>
<reference evidence="2" key="1">
    <citation type="submission" date="2020-06" db="EMBL/GenBank/DDBJ databases">
        <title>WGS assembly of Ceratodon purpureus strain R40.</title>
        <authorList>
            <person name="Carey S.B."/>
            <person name="Jenkins J."/>
            <person name="Shu S."/>
            <person name="Lovell J.T."/>
            <person name="Sreedasyam A."/>
            <person name="Maumus F."/>
            <person name="Tiley G.P."/>
            <person name="Fernandez-Pozo N."/>
            <person name="Barry K."/>
            <person name="Chen C."/>
            <person name="Wang M."/>
            <person name="Lipzen A."/>
            <person name="Daum C."/>
            <person name="Saski C.A."/>
            <person name="Payton A.C."/>
            <person name="Mcbreen J.C."/>
            <person name="Conrad R.E."/>
            <person name="Kollar L.M."/>
            <person name="Olsson S."/>
            <person name="Huttunen S."/>
            <person name="Landis J.B."/>
            <person name="Wickett N.J."/>
            <person name="Johnson M.G."/>
            <person name="Rensing S.A."/>
            <person name="Grimwood J."/>
            <person name="Schmutz J."/>
            <person name="Mcdaniel S.F."/>
        </authorList>
    </citation>
    <scope>NUCLEOTIDE SEQUENCE</scope>
    <source>
        <strain evidence="2">R40</strain>
    </source>
</reference>
<dbReference type="Proteomes" id="UP000822688">
    <property type="component" value="Chromosome 10"/>
</dbReference>
<dbReference type="EMBL" id="CM026431">
    <property type="protein sequence ID" value="KAG0560229.1"/>
    <property type="molecule type" value="Genomic_DNA"/>
</dbReference>
<organism evidence="2 3">
    <name type="scientific">Ceratodon purpureus</name>
    <name type="common">Fire moss</name>
    <name type="synonym">Dicranum purpureum</name>
    <dbReference type="NCBI Taxonomy" id="3225"/>
    <lineage>
        <taxon>Eukaryota</taxon>
        <taxon>Viridiplantae</taxon>
        <taxon>Streptophyta</taxon>
        <taxon>Embryophyta</taxon>
        <taxon>Bryophyta</taxon>
        <taxon>Bryophytina</taxon>
        <taxon>Bryopsida</taxon>
        <taxon>Dicranidae</taxon>
        <taxon>Pseudoditrichales</taxon>
        <taxon>Ditrichaceae</taxon>
        <taxon>Ceratodon</taxon>
    </lineage>
</organism>
<evidence type="ECO:0000313" key="3">
    <source>
        <dbReference type="Proteomes" id="UP000822688"/>
    </source>
</evidence>
<name>A0A8T0GPM7_CERPU</name>
<accession>A0A8T0GPM7</accession>
<feature type="compositionally biased region" description="Polar residues" evidence="1">
    <location>
        <begin position="56"/>
        <end position="65"/>
    </location>
</feature>